<evidence type="ECO:0000256" key="3">
    <source>
        <dbReference type="HAMAP-Rule" id="MF_02056"/>
    </source>
</evidence>
<sequence length="402" mass="43935">MKRSKTYRPATQLVHGGVERTSFNETSDALFLTSGFIYDNAEQAERTFKGEEDRYQYSRFNNPNLTALQNRLSELEGAEACIVTSTGMSAVYASLVPIIKAGDRVVASRALFGSSYWIIETLLPQMGVETIFVDGTDLKQWEEALSKPTAAVLIETPSNPMLDILDIKAIADLTHKAGGKLIVDNVFATPLYQHPLEWGADLIVYSCTKHIDGQGRVLGGAVLGNKDVILDHITPFVRNTGIGLSPFNAWVFLKGLETLPLRVEKMTQNALACAEFLEKSNVVSRVLYPGLKSHPHYELGQKQMSASSTMIGFELKGGKKAAFTFMNALELILISNNLGDSRCIVTHPATTTHMKIGEAERLHLGITDGCIRFSVGIEDAQDIIEDLQIGLDAVAALTNSAK</sequence>
<proteinExistence type="inferred from homology"/>
<comment type="similarity">
    <text evidence="3">Belongs to the trans-sulfuration enzymes family. MetZ subfamily.</text>
</comment>
<dbReference type="PANTHER" id="PTHR11808:SF80">
    <property type="entry name" value="CYSTATHIONINE GAMMA-LYASE"/>
    <property type="match status" value="1"/>
</dbReference>
<evidence type="ECO:0000313" key="7">
    <source>
        <dbReference type="Proteomes" id="UP000194946"/>
    </source>
</evidence>
<organism evidence="6 7">
    <name type="scientific">Commensalibacter intestini</name>
    <dbReference type="NCBI Taxonomy" id="479936"/>
    <lineage>
        <taxon>Bacteria</taxon>
        <taxon>Pseudomonadati</taxon>
        <taxon>Pseudomonadota</taxon>
        <taxon>Alphaproteobacteria</taxon>
        <taxon>Acetobacterales</taxon>
        <taxon>Acetobacteraceae</taxon>
    </lineage>
</organism>
<comment type="subunit">
    <text evidence="3">Homotetramer.</text>
</comment>
<evidence type="ECO:0000256" key="4">
    <source>
        <dbReference type="PIRSR" id="PIRSR001434-2"/>
    </source>
</evidence>
<dbReference type="Pfam" id="PF01053">
    <property type="entry name" value="Cys_Met_Meta_PP"/>
    <property type="match status" value="1"/>
</dbReference>
<dbReference type="SUPFAM" id="SSF53383">
    <property type="entry name" value="PLP-dependent transferases"/>
    <property type="match status" value="1"/>
</dbReference>
<accession>A0A251ZVM0</accession>
<dbReference type="GO" id="GO:0016765">
    <property type="term" value="F:transferase activity, transferring alkyl or aryl (other than methyl) groups"/>
    <property type="evidence" value="ECO:0007669"/>
    <property type="project" value="UniProtKB-UniRule"/>
</dbReference>
<evidence type="ECO:0000256" key="5">
    <source>
        <dbReference type="RuleBase" id="RU362118"/>
    </source>
</evidence>
<reference evidence="7" key="1">
    <citation type="submission" date="2014-06" db="EMBL/GenBank/DDBJ databases">
        <authorList>
            <person name="Winans N.J."/>
            <person name="Newell P.D."/>
            <person name="Douglas A.E."/>
        </authorList>
    </citation>
    <scope>NUCLEOTIDE SEQUENCE [LARGE SCALE GENOMIC DNA]</scope>
    <source>
        <strain evidence="7">DmL_052</strain>
    </source>
</reference>
<dbReference type="PANTHER" id="PTHR11808">
    <property type="entry name" value="TRANS-SULFURATION ENZYME FAMILY MEMBER"/>
    <property type="match status" value="1"/>
</dbReference>
<comment type="catalytic activity">
    <reaction evidence="3">
        <text>O-succinyl-L-homoserine + hydrogen sulfide = L-homocysteine + succinate</text>
        <dbReference type="Rhea" id="RHEA:27826"/>
        <dbReference type="ChEBI" id="CHEBI:29919"/>
        <dbReference type="ChEBI" id="CHEBI:30031"/>
        <dbReference type="ChEBI" id="CHEBI:57661"/>
        <dbReference type="ChEBI" id="CHEBI:58199"/>
    </reaction>
</comment>
<keyword evidence="3" id="KW-0486">Methionine biosynthesis</keyword>
<comment type="caution">
    <text evidence="6">The sequence shown here is derived from an EMBL/GenBank/DDBJ whole genome shotgun (WGS) entry which is preliminary data.</text>
</comment>
<dbReference type="InterPro" id="IPR015424">
    <property type="entry name" value="PyrdxlP-dep_Trfase"/>
</dbReference>
<evidence type="ECO:0000256" key="1">
    <source>
        <dbReference type="ARBA" id="ARBA00001933"/>
    </source>
</evidence>
<dbReference type="Gene3D" id="3.40.640.10">
    <property type="entry name" value="Type I PLP-dependent aspartate aminotransferase-like (Major domain)"/>
    <property type="match status" value="1"/>
</dbReference>
<dbReference type="NCBIfam" id="TIGR01325">
    <property type="entry name" value="O_suc_HS_sulf"/>
    <property type="match status" value="1"/>
</dbReference>
<dbReference type="GO" id="GO:0005737">
    <property type="term" value="C:cytoplasm"/>
    <property type="evidence" value="ECO:0007669"/>
    <property type="project" value="TreeGrafter"/>
</dbReference>
<dbReference type="EC" id="2.5.1.-" evidence="3"/>
<dbReference type="GO" id="GO:0030170">
    <property type="term" value="F:pyridoxal phosphate binding"/>
    <property type="evidence" value="ECO:0007669"/>
    <property type="project" value="UniProtKB-UniRule"/>
</dbReference>
<dbReference type="Proteomes" id="UP000194946">
    <property type="component" value="Unassembled WGS sequence"/>
</dbReference>
<comment type="pathway">
    <text evidence="3">Amino-acid biosynthesis; L-methionine biosynthesis via de novo pathway; L-homocysteine from O-succinyl-L-homoserine: step 1/1.</text>
</comment>
<dbReference type="HAMAP" id="MF_02056">
    <property type="entry name" value="MetZ"/>
    <property type="match status" value="1"/>
</dbReference>
<evidence type="ECO:0000313" key="6">
    <source>
        <dbReference type="EMBL" id="OUI78718.1"/>
    </source>
</evidence>
<keyword evidence="3" id="KW-0028">Amino-acid biosynthesis</keyword>
<protein>
    <recommendedName>
        <fullName evidence="3">O-succinylhomoserine sulfhydrylase</fullName>
        <shortName evidence="3">OSH sulfhydrylase</shortName>
        <shortName evidence="3">OSHS sulfhydrylase</shortName>
        <ecNumber evidence="3">2.5.1.-</ecNumber>
    </recommendedName>
</protein>
<dbReference type="GO" id="GO:0019346">
    <property type="term" value="P:transsulfuration"/>
    <property type="evidence" value="ECO:0007669"/>
    <property type="project" value="InterPro"/>
</dbReference>
<dbReference type="PIRSF" id="PIRSF001434">
    <property type="entry name" value="CGS"/>
    <property type="match status" value="1"/>
</dbReference>
<dbReference type="GO" id="GO:0071268">
    <property type="term" value="P:homocysteine biosynthetic process"/>
    <property type="evidence" value="ECO:0007669"/>
    <property type="project" value="InterPro"/>
</dbReference>
<dbReference type="FunFam" id="3.40.640.10:FF:000046">
    <property type="entry name" value="Cystathionine gamma-lyase"/>
    <property type="match status" value="1"/>
</dbReference>
<dbReference type="InterPro" id="IPR015422">
    <property type="entry name" value="PyrdxlP-dep_Trfase_small"/>
</dbReference>
<evidence type="ECO:0000256" key="2">
    <source>
        <dbReference type="ARBA" id="ARBA00022898"/>
    </source>
</evidence>
<name>A0A251ZVM0_9PROT</name>
<keyword evidence="7" id="KW-1185">Reference proteome</keyword>
<dbReference type="UniPathway" id="UPA00051">
    <property type="reaction ID" value="UER00449"/>
</dbReference>
<dbReference type="GO" id="GO:0071266">
    <property type="term" value="P:'de novo' L-methionine biosynthetic process"/>
    <property type="evidence" value="ECO:0007669"/>
    <property type="project" value="UniProtKB-UniRule"/>
</dbReference>
<dbReference type="EMBL" id="JOPB01000005">
    <property type="protein sequence ID" value="OUI78718.1"/>
    <property type="molecule type" value="Genomic_DNA"/>
</dbReference>
<dbReference type="RefSeq" id="WP_086632150.1">
    <property type="nucleotide sequence ID" value="NZ_JOPB01000005.1"/>
</dbReference>
<dbReference type="CDD" id="cd00614">
    <property type="entry name" value="CGS_like"/>
    <property type="match status" value="1"/>
</dbReference>
<gene>
    <name evidence="3" type="primary">metZ</name>
    <name evidence="6" type="ORF">HK18_07490</name>
</gene>
<dbReference type="InterPro" id="IPR000277">
    <property type="entry name" value="Cys/Met-Metab_PyrdxlP-dep_enz"/>
</dbReference>
<dbReference type="AlphaFoldDB" id="A0A251ZVM0"/>
<dbReference type="Gene3D" id="3.90.1150.10">
    <property type="entry name" value="Aspartate Aminotransferase, domain 1"/>
    <property type="match status" value="1"/>
</dbReference>
<dbReference type="InterPro" id="IPR015421">
    <property type="entry name" value="PyrdxlP-dep_Trfase_major"/>
</dbReference>
<comment type="cofactor">
    <cofactor evidence="1 3 5">
        <name>pyridoxal 5'-phosphate</name>
        <dbReference type="ChEBI" id="CHEBI:597326"/>
    </cofactor>
</comment>
<keyword evidence="2 3" id="KW-0663">Pyridoxal phosphate</keyword>
<comment type="function">
    <text evidence="3">Catalyzes the formation of L-homocysteine from O-succinyl-L-homoserine (OSHS) and hydrogen sulfide.</text>
</comment>
<feature type="modified residue" description="N6-(pyridoxal phosphate)lysine" evidence="3 4">
    <location>
        <position position="209"/>
    </location>
</feature>
<dbReference type="GO" id="GO:0016846">
    <property type="term" value="F:carbon-sulfur lyase activity"/>
    <property type="evidence" value="ECO:0007669"/>
    <property type="project" value="TreeGrafter"/>
</dbReference>
<keyword evidence="3" id="KW-0808">Transferase</keyword>
<dbReference type="InterPro" id="IPR006234">
    <property type="entry name" value="O-succ-hSer_sulfhydrylase"/>
</dbReference>